<dbReference type="EMBL" id="BMAT01000755">
    <property type="protein sequence ID" value="GFR72594.1"/>
    <property type="molecule type" value="Genomic_DNA"/>
</dbReference>
<feature type="region of interest" description="Disordered" evidence="1">
    <location>
        <begin position="40"/>
        <end position="79"/>
    </location>
</feature>
<gene>
    <name evidence="3" type="ORF">ElyMa_000383600</name>
</gene>
<dbReference type="Proteomes" id="UP000762676">
    <property type="component" value="Unassembled WGS sequence"/>
</dbReference>
<evidence type="ECO:0000313" key="4">
    <source>
        <dbReference type="Proteomes" id="UP000762676"/>
    </source>
</evidence>
<reference evidence="3 4" key="1">
    <citation type="journal article" date="2021" name="Elife">
        <title>Chloroplast acquisition without the gene transfer in kleptoplastic sea slugs, Plakobranchus ocellatus.</title>
        <authorList>
            <person name="Maeda T."/>
            <person name="Takahashi S."/>
            <person name="Yoshida T."/>
            <person name="Shimamura S."/>
            <person name="Takaki Y."/>
            <person name="Nagai Y."/>
            <person name="Toyoda A."/>
            <person name="Suzuki Y."/>
            <person name="Arimoto A."/>
            <person name="Ishii H."/>
            <person name="Satoh N."/>
            <person name="Nishiyama T."/>
            <person name="Hasebe M."/>
            <person name="Maruyama T."/>
            <person name="Minagawa J."/>
            <person name="Obokata J."/>
            <person name="Shigenobu S."/>
        </authorList>
    </citation>
    <scope>NUCLEOTIDE SEQUENCE [LARGE SCALE GENOMIC DNA]</scope>
</reference>
<evidence type="ECO:0000256" key="1">
    <source>
        <dbReference type="SAM" id="MobiDB-lite"/>
    </source>
</evidence>
<keyword evidence="2" id="KW-1133">Transmembrane helix</keyword>
<keyword evidence="4" id="KW-1185">Reference proteome</keyword>
<feature type="transmembrane region" description="Helical" evidence="2">
    <location>
        <begin position="12"/>
        <end position="30"/>
    </location>
</feature>
<proteinExistence type="predicted"/>
<accession>A0AAV4FI14</accession>
<keyword evidence="2" id="KW-0472">Membrane</keyword>
<name>A0AAV4FI14_9GAST</name>
<dbReference type="AlphaFoldDB" id="A0AAV4FI14"/>
<evidence type="ECO:0000256" key="2">
    <source>
        <dbReference type="SAM" id="Phobius"/>
    </source>
</evidence>
<comment type="caution">
    <text evidence="3">The sequence shown here is derived from an EMBL/GenBank/DDBJ whole genome shotgun (WGS) entry which is preliminary data.</text>
</comment>
<organism evidence="3 4">
    <name type="scientific">Elysia marginata</name>
    <dbReference type="NCBI Taxonomy" id="1093978"/>
    <lineage>
        <taxon>Eukaryota</taxon>
        <taxon>Metazoa</taxon>
        <taxon>Spiralia</taxon>
        <taxon>Lophotrochozoa</taxon>
        <taxon>Mollusca</taxon>
        <taxon>Gastropoda</taxon>
        <taxon>Heterobranchia</taxon>
        <taxon>Euthyneura</taxon>
        <taxon>Panpulmonata</taxon>
        <taxon>Sacoglossa</taxon>
        <taxon>Placobranchoidea</taxon>
        <taxon>Plakobranchidae</taxon>
        <taxon>Elysia</taxon>
    </lineage>
</organism>
<protein>
    <submittedName>
        <fullName evidence="3">Uncharacterized protein</fullName>
    </submittedName>
</protein>
<sequence length="94" mass="10782">MQWENGGVIKVPLRHLYLAALVLLSAYFLAREISWFSRKRRHDRCDSLATQTRGGHPSPLTRTDLNPDKDSDCWTDTGRRFQTSGPWKVKALSP</sequence>
<evidence type="ECO:0000313" key="3">
    <source>
        <dbReference type="EMBL" id="GFR72594.1"/>
    </source>
</evidence>
<keyword evidence="2" id="KW-0812">Transmembrane</keyword>